<evidence type="ECO:0000256" key="4">
    <source>
        <dbReference type="ARBA" id="ARBA00011738"/>
    </source>
</evidence>
<evidence type="ECO:0000256" key="11">
    <source>
        <dbReference type="ARBA" id="ARBA00023160"/>
    </source>
</evidence>
<accession>A0A0P9MUA0</accession>
<evidence type="ECO:0000256" key="14">
    <source>
        <dbReference type="ARBA" id="ARBA00041620"/>
    </source>
</evidence>
<evidence type="ECO:0000256" key="9">
    <source>
        <dbReference type="ARBA" id="ARBA00022832"/>
    </source>
</evidence>
<evidence type="ECO:0000256" key="5">
    <source>
        <dbReference type="ARBA" id="ARBA00013191"/>
    </source>
</evidence>
<dbReference type="InterPro" id="IPR014030">
    <property type="entry name" value="Ketoacyl_synth_N"/>
</dbReference>
<comment type="pathway">
    <text evidence="2">Lipid metabolism; fatty acid biosynthesis.</text>
</comment>
<dbReference type="GO" id="GO:0004315">
    <property type="term" value="F:3-oxoacyl-[acyl-carrier-protein] synthase activity"/>
    <property type="evidence" value="ECO:0007669"/>
    <property type="project" value="UniProtKB-EC"/>
</dbReference>
<reference evidence="19 20" key="1">
    <citation type="submission" date="2015-09" db="EMBL/GenBank/DDBJ databases">
        <title>Genome announcement of multiple Pseudomonas syringae strains.</title>
        <authorList>
            <person name="Thakur S."/>
            <person name="Wang P.W."/>
            <person name="Gong Y."/>
            <person name="Weir B.S."/>
            <person name="Guttman D.S."/>
        </authorList>
    </citation>
    <scope>NUCLEOTIDE SEQUENCE [LARGE SCALE GENOMIC DNA]</scope>
    <source>
        <strain evidence="19 20">ICMP17524</strain>
    </source>
</reference>
<dbReference type="SUPFAM" id="SSF53901">
    <property type="entry name" value="Thiolase-like"/>
    <property type="match status" value="2"/>
</dbReference>
<gene>
    <name evidence="19" type="ORF">ALO50_05127</name>
</gene>
<comment type="catalytic activity">
    <reaction evidence="16">
        <text>(3Z)-decenoyl-[ACP] + malonyl-[ACP] + H(+) = 3-oxo-(5Z)-dodecenoyl-[ACP] + holo-[ACP] + CO2</text>
        <dbReference type="Rhea" id="RHEA:54940"/>
        <dbReference type="Rhea" id="RHEA-COMP:9623"/>
        <dbReference type="Rhea" id="RHEA-COMP:9685"/>
        <dbReference type="Rhea" id="RHEA-COMP:9927"/>
        <dbReference type="Rhea" id="RHEA-COMP:14042"/>
        <dbReference type="ChEBI" id="CHEBI:15378"/>
        <dbReference type="ChEBI" id="CHEBI:16526"/>
        <dbReference type="ChEBI" id="CHEBI:64479"/>
        <dbReference type="ChEBI" id="CHEBI:78449"/>
        <dbReference type="ChEBI" id="CHEBI:78798"/>
        <dbReference type="ChEBI" id="CHEBI:138410"/>
    </reaction>
    <physiologicalReaction direction="left-to-right" evidence="16">
        <dbReference type="Rhea" id="RHEA:54941"/>
    </physiologicalReaction>
</comment>
<dbReference type="InterPro" id="IPR000794">
    <property type="entry name" value="Beta-ketoacyl_synthase"/>
</dbReference>
<dbReference type="FunFam" id="3.40.47.10:FF:000006">
    <property type="entry name" value="3-oxoacyl-[acyl-carrier-protein] synthase I"/>
    <property type="match status" value="1"/>
</dbReference>
<dbReference type="GO" id="GO:0005829">
    <property type="term" value="C:cytosol"/>
    <property type="evidence" value="ECO:0007669"/>
    <property type="project" value="TreeGrafter"/>
</dbReference>
<dbReference type="UniPathway" id="UPA00094"/>
<proteinExistence type="inferred from homology"/>
<evidence type="ECO:0000256" key="7">
    <source>
        <dbReference type="ARBA" id="ARBA00022516"/>
    </source>
</evidence>
<dbReference type="NCBIfam" id="NF005935">
    <property type="entry name" value="PRK07967.1"/>
    <property type="match status" value="1"/>
</dbReference>
<dbReference type="PROSITE" id="PS52004">
    <property type="entry name" value="KS3_2"/>
    <property type="match status" value="1"/>
</dbReference>
<feature type="non-terminal residue" evidence="19">
    <location>
        <position position="423"/>
    </location>
</feature>
<comment type="similarity">
    <text evidence="3">Belongs to the thiolase-like superfamily. Beta-ketoacyl-ACP synthases family.</text>
</comment>
<evidence type="ECO:0000256" key="2">
    <source>
        <dbReference type="ARBA" id="ARBA00005194"/>
    </source>
</evidence>
<dbReference type="GO" id="GO:0006633">
    <property type="term" value="P:fatty acid biosynthetic process"/>
    <property type="evidence" value="ECO:0007669"/>
    <property type="project" value="UniProtKB-UniPathway"/>
</dbReference>
<dbReference type="PATRIC" id="fig|264451.4.peg.5556"/>
<dbReference type="AlphaFoldDB" id="A0A0P9MUA0"/>
<feature type="domain" description="Ketosynthase family 3 (KS3)" evidence="18">
    <location>
        <begin position="29"/>
        <end position="423"/>
    </location>
</feature>
<dbReference type="Pfam" id="PF02801">
    <property type="entry name" value="Ketoacyl-synt_C"/>
    <property type="match status" value="1"/>
</dbReference>
<dbReference type="InterPro" id="IPR020841">
    <property type="entry name" value="PKS_Beta-ketoAc_synthase_dom"/>
</dbReference>
<keyword evidence="10" id="KW-0443">Lipid metabolism</keyword>
<evidence type="ECO:0000313" key="20">
    <source>
        <dbReference type="Proteomes" id="UP000050356"/>
    </source>
</evidence>
<evidence type="ECO:0000256" key="1">
    <source>
        <dbReference type="ARBA" id="ARBA00004496"/>
    </source>
</evidence>
<keyword evidence="8" id="KW-0808">Transferase</keyword>
<name>A0A0P9MUA0_PSESX</name>
<evidence type="ECO:0000256" key="13">
    <source>
        <dbReference type="ARBA" id="ARBA00039450"/>
    </source>
</evidence>
<evidence type="ECO:0000256" key="16">
    <source>
        <dbReference type="ARBA" id="ARBA00048121"/>
    </source>
</evidence>
<dbReference type="InterPro" id="IPR018201">
    <property type="entry name" value="Ketoacyl_synth_AS"/>
</dbReference>
<dbReference type="PROSITE" id="PS00606">
    <property type="entry name" value="KS3_1"/>
    <property type="match status" value="1"/>
</dbReference>
<protein>
    <recommendedName>
        <fullName evidence="13">3-oxoacyl-[acyl-carrier-protein] synthase 1</fullName>
        <ecNumber evidence="5">2.3.1.41</ecNumber>
    </recommendedName>
    <alternativeName>
        <fullName evidence="14">3-oxoacyl-[acyl-carrier-protein] synthase I</fullName>
    </alternativeName>
    <alternativeName>
        <fullName evidence="15">Beta-ketoacyl-ACP synthase I</fullName>
    </alternativeName>
</protein>
<keyword evidence="11" id="KW-0275">Fatty acid biosynthesis</keyword>
<dbReference type="SMART" id="SM00825">
    <property type="entry name" value="PKS_KS"/>
    <property type="match status" value="1"/>
</dbReference>
<dbReference type="InterPro" id="IPR014031">
    <property type="entry name" value="Ketoacyl_synth_C"/>
</dbReference>
<dbReference type="Proteomes" id="UP000050356">
    <property type="component" value="Unassembled WGS sequence"/>
</dbReference>
<dbReference type="PANTHER" id="PTHR11712">
    <property type="entry name" value="POLYKETIDE SYNTHASE-RELATED"/>
    <property type="match status" value="1"/>
</dbReference>
<comment type="catalytic activity">
    <reaction evidence="17">
        <text>a fatty acyl-[ACP] + malonyl-[ACP] + H(+) = a 3-oxoacyl-[ACP] + holo-[ACP] + CO2</text>
        <dbReference type="Rhea" id="RHEA:22836"/>
        <dbReference type="Rhea" id="RHEA-COMP:9623"/>
        <dbReference type="Rhea" id="RHEA-COMP:9685"/>
        <dbReference type="Rhea" id="RHEA-COMP:9916"/>
        <dbReference type="Rhea" id="RHEA-COMP:14125"/>
        <dbReference type="ChEBI" id="CHEBI:15378"/>
        <dbReference type="ChEBI" id="CHEBI:16526"/>
        <dbReference type="ChEBI" id="CHEBI:64479"/>
        <dbReference type="ChEBI" id="CHEBI:78449"/>
        <dbReference type="ChEBI" id="CHEBI:78776"/>
        <dbReference type="ChEBI" id="CHEBI:138651"/>
        <dbReference type="EC" id="2.3.1.41"/>
    </reaction>
    <physiologicalReaction direction="left-to-right" evidence="17">
        <dbReference type="Rhea" id="RHEA:22837"/>
    </physiologicalReaction>
</comment>
<evidence type="ECO:0000313" key="19">
    <source>
        <dbReference type="EMBL" id="KPW88240.1"/>
    </source>
</evidence>
<sequence length="423" mass="44734">MSTVVKSIPPKAFGSACLLPLKISKGTRMRRVVITGLGIVSCLGNDKETVTANLRANRPGIRFNPEYAEMGLRSQVSGSIDLNLEELIDRKIFRFVGHAAAYAYLAMKDAITDSGLTEEQVSNVRTGLIAGSGGASTLNQMEALDTLREKGVKRVGPYRVTRTMGSTVSACLATPFKIKGVNYSISSACATSAHCIGNAVEQIQLGKQDIVFAGGGEEEHWSQSFLFDAMGALSTQYNETPEKASRAYDAKRDGFVIAGGGGMVVVEELEHALARGAKIYAEIVGYGATSDGYDMVAPSGEGAIRCMQMALGDINSGDIDYINTHGTSTPVGDAKEMEGVREVFGAKAPAISSTKSLSGHSLGAAGVHEAIYCLLMMENNFIAGSANIDELDPVVADMPILLKTREDAKLDLVMSNSFGFGGT</sequence>
<evidence type="ECO:0000256" key="17">
    <source>
        <dbReference type="ARBA" id="ARBA00048506"/>
    </source>
</evidence>
<evidence type="ECO:0000256" key="15">
    <source>
        <dbReference type="ARBA" id="ARBA00042143"/>
    </source>
</evidence>
<organism evidence="19 20">
    <name type="scientific">Pseudomonas syringae pv. cerasicola</name>
    <dbReference type="NCBI Taxonomy" id="264451"/>
    <lineage>
        <taxon>Bacteria</taxon>
        <taxon>Pseudomonadati</taxon>
        <taxon>Pseudomonadota</taxon>
        <taxon>Gammaproteobacteria</taxon>
        <taxon>Pseudomonadales</taxon>
        <taxon>Pseudomonadaceae</taxon>
        <taxon>Pseudomonas</taxon>
        <taxon>Pseudomonas syringae</taxon>
    </lineage>
</organism>
<keyword evidence="9" id="KW-0276">Fatty acid metabolism</keyword>
<dbReference type="EC" id="2.3.1.41" evidence="5"/>
<dbReference type="Gene3D" id="3.40.47.10">
    <property type="match status" value="2"/>
</dbReference>
<keyword evidence="6" id="KW-0963">Cytoplasm</keyword>
<dbReference type="EMBL" id="LJQA01000701">
    <property type="protein sequence ID" value="KPW88240.1"/>
    <property type="molecule type" value="Genomic_DNA"/>
</dbReference>
<comment type="subunit">
    <text evidence="4">Homodimer.</text>
</comment>
<evidence type="ECO:0000259" key="18">
    <source>
        <dbReference type="PROSITE" id="PS52004"/>
    </source>
</evidence>
<evidence type="ECO:0000256" key="6">
    <source>
        <dbReference type="ARBA" id="ARBA00022490"/>
    </source>
</evidence>
<dbReference type="Pfam" id="PF00109">
    <property type="entry name" value="ketoacyl-synt"/>
    <property type="match status" value="1"/>
</dbReference>
<evidence type="ECO:0000256" key="3">
    <source>
        <dbReference type="ARBA" id="ARBA00008467"/>
    </source>
</evidence>
<dbReference type="PANTHER" id="PTHR11712:SF306">
    <property type="entry name" value="3-OXOACYL-[ACYL-CARRIER-PROTEIN] SYNTHASE 1"/>
    <property type="match status" value="1"/>
</dbReference>
<evidence type="ECO:0000256" key="8">
    <source>
        <dbReference type="ARBA" id="ARBA00022679"/>
    </source>
</evidence>
<keyword evidence="12" id="KW-0012">Acyltransferase</keyword>
<evidence type="ECO:0000256" key="10">
    <source>
        <dbReference type="ARBA" id="ARBA00023098"/>
    </source>
</evidence>
<comment type="subcellular location">
    <subcellularLocation>
        <location evidence="1">Cytoplasm</location>
    </subcellularLocation>
</comment>
<keyword evidence="7" id="KW-0444">Lipid biosynthesis</keyword>
<comment type="caution">
    <text evidence="19">The sequence shown here is derived from an EMBL/GenBank/DDBJ whole genome shotgun (WGS) entry which is preliminary data.</text>
</comment>
<dbReference type="InterPro" id="IPR016039">
    <property type="entry name" value="Thiolase-like"/>
</dbReference>
<evidence type="ECO:0000256" key="12">
    <source>
        <dbReference type="ARBA" id="ARBA00023315"/>
    </source>
</evidence>
<dbReference type="CDD" id="cd00834">
    <property type="entry name" value="KAS_I_II"/>
    <property type="match status" value="1"/>
</dbReference>